<evidence type="ECO:0000259" key="2">
    <source>
        <dbReference type="Pfam" id="PF20730"/>
    </source>
</evidence>
<organism evidence="3 4">
    <name type="scientific">Terrilactibacillus laevilacticus</name>
    <dbReference type="NCBI Taxonomy" id="1380157"/>
    <lineage>
        <taxon>Bacteria</taxon>
        <taxon>Bacillati</taxon>
        <taxon>Bacillota</taxon>
        <taxon>Bacilli</taxon>
        <taxon>Bacillales</taxon>
        <taxon>Bacillaceae</taxon>
        <taxon>Terrilactibacillus</taxon>
    </lineage>
</organism>
<dbReference type="InterPro" id="IPR023090">
    <property type="entry name" value="UPF0702_alpha/beta_dom_sf"/>
</dbReference>
<keyword evidence="1" id="KW-1133">Transmembrane helix</keyword>
<name>A0ABW5PQB7_9BACI</name>
<proteinExistence type="predicted"/>
<dbReference type="InterPro" id="IPR048454">
    <property type="entry name" value="YetF_N"/>
</dbReference>
<dbReference type="PANTHER" id="PTHR34582">
    <property type="entry name" value="UPF0702 TRANSMEMBRANE PROTEIN YCAP"/>
    <property type="match status" value="1"/>
</dbReference>
<dbReference type="Pfam" id="PF20730">
    <property type="entry name" value="YetF_N"/>
    <property type="match status" value="1"/>
</dbReference>
<dbReference type="PANTHER" id="PTHR34582:SF5">
    <property type="entry name" value="UPF0702 TRANSMEMBRANE PROTEIN YETF"/>
    <property type="match status" value="1"/>
</dbReference>
<feature type="transmembrane region" description="Helical" evidence="1">
    <location>
        <begin position="59"/>
        <end position="79"/>
    </location>
</feature>
<accession>A0ABW5PQB7</accession>
<reference evidence="4" key="1">
    <citation type="journal article" date="2019" name="Int. J. Syst. Evol. Microbiol.">
        <title>The Global Catalogue of Microorganisms (GCM) 10K type strain sequencing project: providing services to taxonomists for standard genome sequencing and annotation.</title>
        <authorList>
            <consortium name="The Broad Institute Genomics Platform"/>
            <consortium name="The Broad Institute Genome Sequencing Center for Infectious Disease"/>
            <person name="Wu L."/>
            <person name="Ma J."/>
        </authorList>
    </citation>
    <scope>NUCLEOTIDE SEQUENCE [LARGE SCALE GENOMIC DNA]</scope>
    <source>
        <strain evidence="4">TISTR 2241</strain>
    </source>
</reference>
<dbReference type="Gene3D" id="3.30.240.20">
    <property type="entry name" value="bsu07140 like domains"/>
    <property type="match status" value="1"/>
</dbReference>
<evidence type="ECO:0000313" key="4">
    <source>
        <dbReference type="Proteomes" id="UP001597458"/>
    </source>
</evidence>
<comment type="caution">
    <text evidence="3">The sequence shown here is derived from an EMBL/GenBank/DDBJ whole genome shotgun (WGS) entry which is preliminary data.</text>
</comment>
<keyword evidence="1" id="KW-0812">Transmembrane</keyword>
<protein>
    <submittedName>
        <fullName evidence="3">DUF421 domain-containing protein</fullName>
    </submittedName>
</protein>
<sequence length="116" mass="13188">MHAYISLTVELIIGLFGLLILTRLMGRASISEATPFDFVSVLIVGDFVGEAIYNKEVKVFFILYAIFLWGLLIILIDFITLKFSKTRNIFESTPSLIIDNGVLDKKEMKRNKLDIN</sequence>
<dbReference type="Proteomes" id="UP001597458">
    <property type="component" value="Unassembled WGS sequence"/>
</dbReference>
<evidence type="ECO:0000256" key="1">
    <source>
        <dbReference type="SAM" id="Phobius"/>
    </source>
</evidence>
<dbReference type="EMBL" id="JBHUMR010000008">
    <property type="protein sequence ID" value="MFD2617075.1"/>
    <property type="molecule type" value="Genomic_DNA"/>
</dbReference>
<keyword evidence="4" id="KW-1185">Reference proteome</keyword>
<feature type="domain" description="YetF-like N-terminal transmembrane" evidence="2">
    <location>
        <begin position="4"/>
        <end position="79"/>
    </location>
</feature>
<keyword evidence="1" id="KW-0472">Membrane</keyword>
<evidence type="ECO:0000313" key="3">
    <source>
        <dbReference type="EMBL" id="MFD2617075.1"/>
    </source>
</evidence>
<feature type="transmembrane region" description="Helical" evidence="1">
    <location>
        <begin position="6"/>
        <end position="24"/>
    </location>
</feature>
<gene>
    <name evidence="3" type="ORF">ACFSTF_07090</name>
</gene>
<dbReference type="RefSeq" id="WP_141189104.1">
    <property type="nucleotide sequence ID" value="NZ_JBHUMR010000008.1"/>
</dbReference>